<protein>
    <submittedName>
        <fullName evidence="5">Molybdenum cofactor biosynthesis protein B</fullName>
    </submittedName>
</protein>
<evidence type="ECO:0000256" key="3">
    <source>
        <dbReference type="SAM" id="MobiDB-lite"/>
    </source>
</evidence>
<dbReference type="STRING" id="1095778.SAMN04489842_0051"/>
<gene>
    <name evidence="5" type="ORF">SAMN04489842_0051</name>
</gene>
<dbReference type="PIRSF" id="PIRSF006443">
    <property type="entry name" value="MoaB"/>
    <property type="match status" value="1"/>
</dbReference>
<evidence type="ECO:0000313" key="6">
    <source>
        <dbReference type="Proteomes" id="UP000198848"/>
    </source>
</evidence>
<dbReference type="GO" id="GO:0006777">
    <property type="term" value="P:Mo-molybdopterin cofactor biosynthetic process"/>
    <property type="evidence" value="ECO:0007669"/>
    <property type="project" value="UniProtKB-KW"/>
</dbReference>
<evidence type="ECO:0000256" key="2">
    <source>
        <dbReference type="ARBA" id="ARBA00023150"/>
    </source>
</evidence>
<feature type="region of interest" description="Disordered" evidence="3">
    <location>
        <begin position="1"/>
        <end position="26"/>
    </location>
</feature>
<dbReference type="Pfam" id="PF00994">
    <property type="entry name" value="MoCF_biosynth"/>
    <property type="match status" value="1"/>
</dbReference>
<dbReference type="InterPro" id="IPR036425">
    <property type="entry name" value="MoaB/Mog-like_dom_sf"/>
</dbReference>
<dbReference type="Gene3D" id="3.40.980.10">
    <property type="entry name" value="MoaB/Mog-like domain"/>
    <property type="match status" value="1"/>
</dbReference>
<dbReference type="AlphaFoldDB" id="A0A1H0YY16"/>
<dbReference type="SMART" id="SM00852">
    <property type="entry name" value="MoCF_biosynth"/>
    <property type="match status" value="1"/>
</dbReference>
<dbReference type="PANTHER" id="PTHR43232:SF2">
    <property type="entry name" value="MOLYBDENUM COFACTOR BIOSYNTHESIS PROTEIN B"/>
    <property type="match status" value="1"/>
</dbReference>
<dbReference type="InterPro" id="IPR012245">
    <property type="entry name" value="MoaB"/>
</dbReference>
<comment type="similarity">
    <text evidence="1">Belongs to the MoaB/Mog family.</text>
</comment>
<organism evidence="5 6">
    <name type="scientific">Natronobacterium texcoconense</name>
    <dbReference type="NCBI Taxonomy" id="1095778"/>
    <lineage>
        <taxon>Archaea</taxon>
        <taxon>Methanobacteriati</taxon>
        <taxon>Methanobacteriota</taxon>
        <taxon>Stenosarchaea group</taxon>
        <taxon>Halobacteria</taxon>
        <taxon>Halobacteriales</taxon>
        <taxon>Natrialbaceae</taxon>
        <taxon>Natronobacterium</taxon>
    </lineage>
</organism>
<dbReference type="Proteomes" id="UP000198848">
    <property type="component" value="Unassembled WGS sequence"/>
</dbReference>
<dbReference type="InterPro" id="IPR001453">
    <property type="entry name" value="MoaB/Mog_dom"/>
</dbReference>
<dbReference type="NCBIfam" id="TIGR00177">
    <property type="entry name" value="molyb_syn"/>
    <property type="match status" value="1"/>
</dbReference>
<keyword evidence="2" id="KW-0501">Molybdenum cofactor biosynthesis</keyword>
<evidence type="ECO:0000313" key="5">
    <source>
        <dbReference type="EMBL" id="SDQ20024.1"/>
    </source>
</evidence>
<dbReference type="EMBL" id="FNLC01000001">
    <property type="protein sequence ID" value="SDQ20024.1"/>
    <property type="molecule type" value="Genomic_DNA"/>
</dbReference>
<dbReference type="PANTHER" id="PTHR43232">
    <property type="entry name" value="MOLYBDENUM COFACTOR BIOSYNTHESIS PROTEIN B"/>
    <property type="match status" value="1"/>
</dbReference>
<keyword evidence="6" id="KW-1185">Reference proteome</keyword>
<reference evidence="6" key="1">
    <citation type="submission" date="2016-10" db="EMBL/GenBank/DDBJ databases">
        <authorList>
            <person name="Varghese N."/>
            <person name="Submissions S."/>
        </authorList>
    </citation>
    <scope>NUCLEOTIDE SEQUENCE [LARGE SCALE GENOMIC DNA]</scope>
    <source>
        <strain evidence="6">DSM 24767</strain>
    </source>
</reference>
<evidence type="ECO:0000256" key="1">
    <source>
        <dbReference type="ARBA" id="ARBA00006112"/>
    </source>
</evidence>
<feature type="region of interest" description="Disordered" evidence="3">
    <location>
        <begin position="186"/>
        <end position="206"/>
    </location>
</feature>
<name>A0A1H0YY16_NATTX</name>
<dbReference type="CDD" id="cd00886">
    <property type="entry name" value="MogA_MoaB"/>
    <property type="match status" value="1"/>
</dbReference>
<feature type="compositionally biased region" description="Polar residues" evidence="3">
    <location>
        <begin position="196"/>
        <end position="206"/>
    </location>
</feature>
<dbReference type="GO" id="GO:0005829">
    <property type="term" value="C:cytosol"/>
    <property type="evidence" value="ECO:0007669"/>
    <property type="project" value="TreeGrafter"/>
</dbReference>
<dbReference type="InterPro" id="IPR008284">
    <property type="entry name" value="MoCF_biosynth_CS"/>
</dbReference>
<accession>A0A1H0YY16</accession>
<proteinExistence type="inferred from homology"/>
<dbReference type="SUPFAM" id="SSF53218">
    <property type="entry name" value="Molybdenum cofactor biosynthesis proteins"/>
    <property type="match status" value="1"/>
</dbReference>
<feature type="domain" description="MoaB/Mog" evidence="4">
    <location>
        <begin position="34"/>
        <end position="183"/>
    </location>
</feature>
<dbReference type="PROSITE" id="PS01078">
    <property type="entry name" value="MOCF_BIOSYNTHESIS_1"/>
    <property type="match status" value="1"/>
</dbReference>
<evidence type="ECO:0000259" key="4">
    <source>
        <dbReference type="SMART" id="SM00852"/>
    </source>
</evidence>
<sequence>MAVDCGHVHMPTDRSDRRSTDDHGHDIIDPLYVGIVTVSSSRAQADEEDPDDPGGDTIQECFEAEGHEVQERLLVRDDYSSIRTTVRGLVARRDIDVVVTTGGTGVTADDVSPEATSSLFERELPGFGERFRALSWEEIGTRAIASRATAGIAVDTPVFCIPGSTGACQTACEELIVPETPHLAGLATSHRKETTDQSLSEYGNDG</sequence>